<feature type="domain" description="F-box" evidence="1">
    <location>
        <begin position="14"/>
        <end position="46"/>
    </location>
</feature>
<sequence>MYTSVFTVQHQRVMASLLNLPIEVLQLVLDNINCESLAYLRLVCKKAYYTATPTFGRKYLGTIHPVLFSECLEALVEISRNHILRRYVKSILFVSYALKQGSCALQVVVSQHRPEISEWLIRRHQDCSDHQLKLVESGRHIELIAEALTNFKNAQVPLNLGIFDLELNNGDKIPIGTGWGAESFYGELLELDIWTADGGNVLSTVITAANSCDYPLGAVEIDACACMTVPMGMGRQLTADTPQVDRLLTDLLLDGRRGNSKFSVCVKNTPTSDSVMTSQLRIEWPERRLIFQSLQRARETLPARFKYNTDLGLLATVLKTNTFSEIDLSHCVVETYTLAKFIQNHARTLQQLKLSHIVFRKDRRHRREYPSFSARRFLTFLRDNLKSLEYLEICDIISLEPHSWPSGRSFVESPKLTGRKEIVSTINSWLERMTS</sequence>
<comment type="caution">
    <text evidence="2">The sequence shown here is derived from an EMBL/GenBank/DDBJ whole genome shotgun (WGS) entry which is preliminary data.</text>
</comment>
<evidence type="ECO:0000313" key="3">
    <source>
        <dbReference type="Proteomes" id="UP000310421"/>
    </source>
</evidence>
<gene>
    <name evidence="2" type="ORF">D6D20_07528</name>
</gene>
<dbReference type="AlphaFoldDB" id="A0A4S8YT67"/>
<evidence type="ECO:0000313" key="2">
    <source>
        <dbReference type="EMBL" id="THW58002.1"/>
    </source>
</evidence>
<protein>
    <recommendedName>
        <fullName evidence="1">F-box domain-containing protein</fullName>
    </recommendedName>
</protein>
<evidence type="ECO:0000259" key="1">
    <source>
        <dbReference type="PROSITE" id="PS50181"/>
    </source>
</evidence>
<dbReference type="PROSITE" id="PS50181">
    <property type="entry name" value="FBOX"/>
    <property type="match status" value="1"/>
</dbReference>
<name>A0A4S8YT67_AURPU</name>
<reference evidence="2 3" key="1">
    <citation type="submission" date="2018-10" db="EMBL/GenBank/DDBJ databases">
        <title>Fifty Aureobasidium pullulans genomes reveal a recombining polyextremotolerant generalist.</title>
        <authorList>
            <person name="Gostincar C."/>
            <person name="Turk M."/>
            <person name="Zajc J."/>
            <person name="Gunde-Cimerman N."/>
        </authorList>
    </citation>
    <scope>NUCLEOTIDE SEQUENCE [LARGE SCALE GENOMIC DNA]</scope>
    <source>
        <strain evidence="2 3">EXF-10751</strain>
    </source>
</reference>
<accession>A0A4S8YT67</accession>
<proteinExistence type="predicted"/>
<dbReference type="EMBL" id="QZAN01000104">
    <property type="protein sequence ID" value="THW58002.1"/>
    <property type="molecule type" value="Genomic_DNA"/>
</dbReference>
<dbReference type="Proteomes" id="UP000310421">
    <property type="component" value="Unassembled WGS sequence"/>
</dbReference>
<dbReference type="Pfam" id="PF00646">
    <property type="entry name" value="F-box"/>
    <property type="match status" value="1"/>
</dbReference>
<dbReference type="InterPro" id="IPR001810">
    <property type="entry name" value="F-box_dom"/>
</dbReference>
<organism evidence="2 3">
    <name type="scientific">Aureobasidium pullulans</name>
    <name type="common">Black yeast</name>
    <name type="synonym">Pullularia pullulans</name>
    <dbReference type="NCBI Taxonomy" id="5580"/>
    <lineage>
        <taxon>Eukaryota</taxon>
        <taxon>Fungi</taxon>
        <taxon>Dikarya</taxon>
        <taxon>Ascomycota</taxon>
        <taxon>Pezizomycotina</taxon>
        <taxon>Dothideomycetes</taxon>
        <taxon>Dothideomycetidae</taxon>
        <taxon>Dothideales</taxon>
        <taxon>Saccotheciaceae</taxon>
        <taxon>Aureobasidium</taxon>
    </lineage>
</organism>